<dbReference type="Proteomes" id="UP000001962">
    <property type="component" value="Chromosome"/>
</dbReference>
<gene>
    <name evidence="2" type="ordered locus">Mlg_0642</name>
</gene>
<protein>
    <submittedName>
        <fullName evidence="2">Uncharacterized protein</fullName>
    </submittedName>
</protein>
<sequence length="124" mass="13555">MSAAALKIERDENDVRKDFTPSEKVAIAQRIEEAMAGRVGNPQFCNTLQNWQKAPKGNSRDIAQRIEEALAGRQGQRTDLGNTLHKSSPQGKTRDIAADAVGWSGETYRKAKAVVESGDGEAMR</sequence>
<evidence type="ECO:0000256" key="1">
    <source>
        <dbReference type="SAM" id="MobiDB-lite"/>
    </source>
</evidence>
<organism evidence="2 3">
    <name type="scientific">Alkalilimnicola ehrlichii (strain ATCC BAA-1101 / DSM 17681 / MLHE-1)</name>
    <dbReference type="NCBI Taxonomy" id="187272"/>
    <lineage>
        <taxon>Bacteria</taxon>
        <taxon>Pseudomonadati</taxon>
        <taxon>Pseudomonadota</taxon>
        <taxon>Gammaproteobacteria</taxon>
        <taxon>Chromatiales</taxon>
        <taxon>Ectothiorhodospiraceae</taxon>
        <taxon>Alkalilimnicola</taxon>
    </lineage>
</organism>
<dbReference type="OrthoDB" id="8702972at2"/>
<evidence type="ECO:0000313" key="2">
    <source>
        <dbReference type="EMBL" id="ABI55996.1"/>
    </source>
</evidence>
<reference evidence="3" key="1">
    <citation type="submission" date="2006-08" db="EMBL/GenBank/DDBJ databases">
        <title>Complete sequence of Alkalilimnicola ehrilichei MLHE-1.</title>
        <authorList>
            <person name="Copeland A."/>
            <person name="Lucas S."/>
            <person name="Lapidus A."/>
            <person name="Barry K."/>
            <person name="Detter J.C."/>
            <person name="Glavina del Rio T."/>
            <person name="Hammon N."/>
            <person name="Israni S."/>
            <person name="Dalin E."/>
            <person name="Tice H."/>
            <person name="Pitluck S."/>
            <person name="Sims D."/>
            <person name="Brettin T."/>
            <person name="Bruce D."/>
            <person name="Han C."/>
            <person name="Tapia R."/>
            <person name="Gilna P."/>
            <person name="Schmutz J."/>
            <person name="Larimer F."/>
            <person name="Land M."/>
            <person name="Hauser L."/>
            <person name="Kyrpides N."/>
            <person name="Mikhailova N."/>
            <person name="Oremland R.S."/>
            <person name="Hoeft S.E."/>
            <person name="Switzer-Blum J."/>
            <person name="Kulp T."/>
            <person name="King G."/>
            <person name="Tabita R."/>
            <person name="Witte B."/>
            <person name="Santini J.M."/>
            <person name="Basu P."/>
            <person name="Hollibaugh J.T."/>
            <person name="Xie G."/>
            <person name="Stolz J.F."/>
            <person name="Richardson P."/>
        </authorList>
    </citation>
    <scope>NUCLEOTIDE SEQUENCE [LARGE SCALE GENOMIC DNA]</scope>
    <source>
        <strain evidence="3">ATCC BAA-1101 / DSM 17681 / MLHE-1</strain>
    </source>
</reference>
<feature type="compositionally biased region" description="Polar residues" evidence="1">
    <location>
        <begin position="75"/>
        <end position="91"/>
    </location>
</feature>
<dbReference type="AlphaFoldDB" id="Q0AAZ1"/>
<dbReference type="HOGENOM" id="CLU_1999075_0_0_6"/>
<dbReference type="RefSeq" id="WP_011628391.1">
    <property type="nucleotide sequence ID" value="NC_008340.1"/>
</dbReference>
<proteinExistence type="predicted"/>
<dbReference type="KEGG" id="aeh:Mlg_0642"/>
<name>Q0AAZ1_ALKEH</name>
<dbReference type="EMBL" id="CP000453">
    <property type="protein sequence ID" value="ABI55996.1"/>
    <property type="molecule type" value="Genomic_DNA"/>
</dbReference>
<keyword evidence="3" id="KW-1185">Reference proteome</keyword>
<accession>Q0AAZ1</accession>
<feature type="region of interest" description="Disordered" evidence="1">
    <location>
        <begin position="71"/>
        <end position="96"/>
    </location>
</feature>
<evidence type="ECO:0000313" key="3">
    <source>
        <dbReference type="Proteomes" id="UP000001962"/>
    </source>
</evidence>